<organism evidence="2 3">
    <name type="scientific">Candidatus Acidiferrum panamense</name>
    <dbReference type="NCBI Taxonomy" id="2741543"/>
    <lineage>
        <taxon>Bacteria</taxon>
        <taxon>Pseudomonadati</taxon>
        <taxon>Acidobacteriota</taxon>
        <taxon>Terriglobia</taxon>
        <taxon>Candidatus Acidiferrales</taxon>
        <taxon>Candidatus Acidiferrum</taxon>
    </lineage>
</organism>
<dbReference type="Proteomes" id="UP000567293">
    <property type="component" value="Unassembled WGS sequence"/>
</dbReference>
<dbReference type="AlphaFoldDB" id="A0A7V8SVK7"/>
<keyword evidence="1" id="KW-0472">Membrane</keyword>
<protein>
    <recommendedName>
        <fullName evidence="4">DUF420 domain-containing protein</fullName>
    </recommendedName>
</protein>
<feature type="transmembrane region" description="Helical" evidence="1">
    <location>
        <begin position="44"/>
        <end position="62"/>
    </location>
</feature>
<feature type="transmembrane region" description="Helical" evidence="1">
    <location>
        <begin position="128"/>
        <end position="148"/>
    </location>
</feature>
<reference evidence="2" key="1">
    <citation type="submission" date="2020-06" db="EMBL/GenBank/DDBJ databases">
        <title>Legume-microbial interactions unlock mineral nutrients during tropical forest succession.</title>
        <authorList>
            <person name="Epihov D.Z."/>
        </authorList>
    </citation>
    <scope>NUCLEOTIDE SEQUENCE [LARGE SCALE GENOMIC DNA]</scope>
    <source>
        <strain evidence="2">Pan2503</strain>
    </source>
</reference>
<evidence type="ECO:0000256" key="1">
    <source>
        <dbReference type="SAM" id="Phobius"/>
    </source>
</evidence>
<name>A0A7V8SVK7_9BACT</name>
<gene>
    <name evidence="2" type="ORF">HRJ53_03290</name>
</gene>
<accession>A0A7V8SVK7</accession>
<feature type="transmembrane region" description="Helical" evidence="1">
    <location>
        <begin position="82"/>
        <end position="107"/>
    </location>
</feature>
<dbReference type="EMBL" id="JACDQQ010000321">
    <property type="protein sequence ID" value="MBA0083998.1"/>
    <property type="molecule type" value="Genomic_DNA"/>
</dbReference>
<keyword evidence="1" id="KW-0812">Transmembrane</keyword>
<evidence type="ECO:0000313" key="3">
    <source>
        <dbReference type="Proteomes" id="UP000567293"/>
    </source>
</evidence>
<sequence length="153" mass="16971">MSDGLLGTAAPLTADVVLLLETAMGVALLFGAWLARTRRFRQHAWCQSAIVLLNLAVIVVAMTPSFRVQVLPRIPAKLGKAYYALASVHAGLGTAAELAALYLLIAAGTRLLPEKLRITRYKPWMRGVLVLWWLVLALGFSTYVRWYLPHLFR</sequence>
<keyword evidence="3" id="KW-1185">Reference proteome</keyword>
<proteinExistence type="predicted"/>
<evidence type="ECO:0000313" key="2">
    <source>
        <dbReference type="EMBL" id="MBA0083998.1"/>
    </source>
</evidence>
<evidence type="ECO:0008006" key="4">
    <source>
        <dbReference type="Google" id="ProtNLM"/>
    </source>
</evidence>
<comment type="caution">
    <text evidence="2">The sequence shown here is derived from an EMBL/GenBank/DDBJ whole genome shotgun (WGS) entry which is preliminary data.</text>
</comment>
<keyword evidence="1" id="KW-1133">Transmembrane helix</keyword>
<feature type="transmembrane region" description="Helical" evidence="1">
    <location>
        <begin position="12"/>
        <end position="35"/>
    </location>
</feature>